<organism evidence="4 5">
    <name type="scientific">Dictyobacter arantiisoli</name>
    <dbReference type="NCBI Taxonomy" id="2014874"/>
    <lineage>
        <taxon>Bacteria</taxon>
        <taxon>Bacillati</taxon>
        <taxon>Chloroflexota</taxon>
        <taxon>Ktedonobacteria</taxon>
        <taxon>Ktedonobacterales</taxon>
        <taxon>Dictyobacteraceae</taxon>
        <taxon>Dictyobacter</taxon>
    </lineage>
</organism>
<reference evidence="4 5" key="1">
    <citation type="submission" date="2019-01" db="EMBL/GenBank/DDBJ databases">
        <title>Draft genome sequence of Dictyobacter sp. Uno17.</title>
        <authorList>
            <person name="Wang C.M."/>
            <person name="Zheng Y."/>
            <person name="Sakai Y."/>
            <person name="Abe K."/>
            <person name="Yokota A."/>
            <person name="Yabe S."/>
        </authorList>
    </citation>
    <scope>NUCLEOTIDE SEQUENCE [LARGE SCALE GENOMIC DNA]</scope>
    <source>
        <strain evidence="4 5">Uno17</strain>
    </source>
</reference>
<dbReference type="EMBL" id="BIXY01000020">
    <property type="protein sequence ID" value="GCF08212.1"/>
    <property type="molecule type" value="Genomic_DNA"/>
</dbReference>
<gene>
    <name evidence="4" type="ORF">KDI_17760</name>
</gene>
<dbReference type="PROSITE" id="PS51677">
    <property type="entry name" value="NODB"/>
    <property type="match status" value="1"/>
</dbReference>
<protein>
    <recommendedName>
        <fullName evidence="3">NodB homology domain-containing protein</fullName>
    </recommendedName>
</protein>
<dbReference type="InterPro" id="IPR002509">
    <property type="entry name" value="NODB_dom"/>
</dbReference>
<comment type="subcellular location">
    <subcellularLocation>
        <location evidence="1">Secreted</location>
    </subcellularLocation>
</comment>
<dbReference type="CDD" id="cd10918">
    <property type="entry name" value="CE4_NodB_like_5s_6s"/>
    <property type="match status" value="1"/>
</dbReference>
<evidence type="ECO:0000313" key="5">
    <source>
        <dbReference type="Proteomes" id="UP000322530"/>
    </source>
</evidence>
<dbReference type="Gene3D" id="3.20.20.370">
    <property type="entry name" value="Glycoside hydrolase/deacetylase"/>
    <property type="match status" value="1"/>
</dbReference>
<name>A0A5A5T9W6_9CHLR</name>
<evidence type="ECO:0000256" key="1">
    <source>
        <dbReference type="ARBA" id="ARBA00004613"/>
    </source>
</evidence>
<dbReference type="InterPro" id="IPR011330">
    <property type="entry name" value="Glyco_hydro/deAcase_b/a-brl"/>
</dbReference>
<dbReference type="Pfam" id="PF01522">
    <property type="entry name" value="Polysacc_deac_1"/>
    <property type="match status" value="2"/>
</dbReference>
<dbReference type="GO" id="GO:0016810">
    <property type="term" value="F:hydrolase activity, acting on carbon-nitrogen (but not peptide) bonds"/>
    <property type="evidence" value="ECO:0007669"/>
    <property type="project" value="InterPro"/>
</dbReference>
<dbReference type="AlphaFoldDB" id="A0A5A5T9W6"/>
<dbReference type="PANTHER" id="PTHR34216:SF3">
    <property type="entry name" value="POLY-BETA-1,6-N-ACETYL-D-GLUCOSAMINE N-DEACETYLASE"/>
    <property type="match status" value="1"/>
</dbReference>
<dbReference type="InterPro" id="IPR051398">
    <property type="entry name" value="Polysacch_Deacetylase"/>
</dbReference>
<sequence length="322" mass="36990">MRRQGPHLLILNYHRASAGSILQHMRYLQRHYRILHLDEALEELYHVSQGNKKSLLRTPLVLTFDDGYHDNYTHAFKAAVELQVPITIFLIPGYLDSGDFFWWGEGKRLVAQTTVEEILFEGHIYHLRTVEAQQQLSALIDMRLRTASSVAGRDQFLSQIRQALAISEQDYCRSDLKDDNIPLTWCEVLKMQQSGLVCFGAHTMHHPVLSYLSDPSEVHYEVARSREILEARLGNTIRTFAYPIGRTEHIGEEALKAVREAMYTWAVTTTKGIATPQSDPYRLERVLVDVRRHWLLIAAETSGIWSLLAPLWKPFINEGADI</sequence>
<evidence type="ECO:0000256" key="2">
    <source>
        <dbReference type="ARBA" id="ARBA00022729"/>
    </source>
</evidence>
<evidence type="ECO:0000313" key="4">
    <source>
        <dbReference type="EMBL" id="GCF08212.1"/>
    </source>
</evidence>
<comment type="caution">
    <text evidence="4">The sequence shown here is derived from an EMBL/GenBank/DDBJ whole genome shotgun (WGS) entry which is preliminary data.</text>
</comment>
<accession>A0A5A5T9W6</accession>
<feature type="domain" description="NodB homology" evidence="3">
    <location>
        <begin position="58"/>
        <end position="322"/>
    </location>
</feature>
<dbReference type="Proteomes" id="UP000322530">
    <property type="component" value="Unassembled WGS sequence"/>
</dbReference>
<evidence type="ECO:0000259" key="3">
    <source>
        <dbReference type="PROSITE" id="PS51677"/>
    </source>
</evidence>
<dbReference type="SUPFAM" id="SSF88713">
    <property type="entry name" value="Glycoside hydrolase/deacetylase"/>
    <property type="match status" value="1"/>
</dbReference>
<dbReference type="GO" id="GO:0005975">
    <property type="term" value="P:carbohydrate metabolic process"/>
    <property type="evidence" value="ECO:0007669"/>
    <property type="project" value="InterPro"/>
</dbReference>
<dbReference type="PANTHER" id="PTHR34216">
    <property type="match status" value="1"/>
</dbReference>
<keyword evidence="5" id="KW-1185">Reference proteome</keyword>
<dbReference type="GO" id="GO:0005576">
    <property type="term" value="C:extracellular region"/>
    <property type="evidence" value="ECO:0007669"/>
    <property type="project" value="UniProtKB-SubCell"/>
</dbReference>
<keyword evidence="2" id="KW-0732">Signal</keyword>
<proteinExistence type="predicted"/>